<evidence type="ECO:0000313" key="1">
    <source>
        <dbReference type="EMBL" id="MFB9206275.1"/>
    </source>
</evidence>
<accession>A0ABV5IQI2</accession>
<reference evidence="1 2" key="1">
    <citation type="submission" date="2024-09" db="EMBL/GenBank/DDBJ databases">
        <authorList>
            <person name="Sun Q."/>
            <person name="Mori K."/>
        </authorList>
    </citation>
    <scope>NUCLEOTIDE SEQUENCE [LARGE SCALE GENOMIC DNA]</scope>
    <source>
        <strain evidence="1 2">CCM 3426</strain>
    </source>
</reference>
<gene>
    <name evidence="1" type="ORF">ACFFV7_34125</name>
</gene>
<evidence type="ECO:0000313" key="2">
    <source>
        <dbReference type="Proteomes" id="UP001589647"/>
    </source>
</evidence>
<proteinExistence type="predicted"/>
<protein>
    <submittedName>
        <fullName evidence="1">Uncharacterized protein</fullName>
    </submittedName>
</protein>
<comment type="caution">
    <text evidence="1">The sequence shown here is derived from an EMBL/GenBank/DDBJ whole genome shotgun (WGS) entry which is preliminary data.</text>
</comment>
<sequence length="65" mass="6729">MRLPGSVGGWVFTVVALLGLLVFAGGGVLWLMLVVAAQAAMIVAVTKAYQDAARWQEPGDGGERG</sequence>
<dbReference type="EMBL" id="JBHMEI010000036">
    <property type="protein sequence ID" value="MFB9206275.1"/>
    <property type="molecule type" value="Genomic_DNA"/>
</dbReference>
<dbReference type="RefSeq" id="WP_189652316.1">
    <property type="nucleotide sequence ID" value="NZ_BMRC01000026.1"/>
</dbReference>
<name>A0ABV5IQI2_9ACTN</name>
<dbReference type="Proteomes" id="UP001589647">
    <property type="component" value="Unassembled WGS sequence"/>
</dbReference>
<keyword evidence="2" id="KW-1185">Reference proteome</keyword>
<organism evidence="1 2">
    <name type="scientific">Nonomuraea spiralis</name>
    <dbReference type="NCBI Taxonomy" id="46182"/>
    <lineage>
        <taxon>Bacteria</taxon>
        <taxon>Bacillati</taxon>
        <taxon>Actinomycetota</taxon>
        <taxon>Actinomycetes</taxon>
        <taxon>Streptosporangiales</taxon>
        <taxon>Streptosporangiaceae</taxon>
        <taxon>Nonomuraea</taxon>
    </lineage>
</organism>